<name>A0A7V2AUZ2_UNCEI</name>
<feature type="non-terminal residue" evidence="1">
    <location>
        <position position="70"/>
    </location>
</feature>
<dbReference type="EMBL" id="DSEC01000309">
    <property type="protein sequence ID" value="HER43679.1"/>
    <property type="molecule type" value="Genomic_DNA"/>
</dbReference>
<sequence length="70" mass="7817">MIRDVLMEADGRMDSEERAGTWKDVRSEFPVSDDIVYFNHAAISPLSLTARKALDSLSETLARGCLAEEE</sequence>
<dbReference type="AlphaFoldDB" id="A0A7V2AUZ2"/>
<evidence type="ECO:0000313" key="1">
    <source>
        <dbReference type="EMBL" id="HER43679.1"/>
    </source>
</evidence>
<gene>
    <name evidence="1" type="ORF">ENO08_04390</name>
</gene>
<proteinExistence type="predicted"/>
<accession>A0A7V2AUZ2</accession>
<organism evidence="1">
    <name type="scientific">Eiseniibacteriota bacterium</name>
    <dbReference type="NCBI Taxonomy" id="2212470"/>
    <lineage>
        <taxon>Bacteria</taxon>
        <taxon>Candidatus Eiseniibacteriota</taxon>
    </lineage>
</organism>
<reference evidence="1" key="1">
    <citation type="journal article" date="2020" name="mSystems">
        <title>Genome- and Community-Level Interaction Insights into Carbon Utilization and Element Cycling Functions of Hydrothermarchaeota in Hydrothermal Sediment.</title>
        <authorList>
            <person name="Zhou Z."/>
            <person name="Liu Y."/>
            <person name="Xu W."/>
            <person name="Pan J."/>
            <person name="Luo Z.H."/>
            <person name="Li M."/>
        </authorList>
    </citation>
    <scope>NUCLEOTIDE SEQUENCE [LARGE SCALE GENOMIC DNA]</scope>
    <source>
        <strain evidence="1">SpSt-1233</strain>
    </source>
</reference>
<dbReference type="Proteomes" id="UP000886069">
    <property type="component" value="Unassembled WGS sequence"/>
</dbReference>
<protein>
    <submittedName>
        <fullName evidence="1">Uncharacterized protein</fullName>
    </submittedName>
</protein>
<comment type="caution">
    <text evidence="1">The sequence shown here is derived from an EMBL/GenBank/DDBJ whole genome shotgun (WGS) entry which is preliminary data.</text>
</comment>